<dbReference type="GO" id="GO:0009236">
    <property type="term" value="P:cobalamin biosynthetic process"/>
    <property type="evidence" value="ECO:0007669"/>
    <property type="project" value="UniProtKB-UniPathway"/>
</dbReference>
<comment type="pathway">
    <text evidence="1">Cofactor biosynthesis; adenosylcobalamin biosynthesis.</text>
</comment>
<proteinExistence type="predicted"/>
<keyword evidence="3" id="KW-0560">Oxidoreductase</keyword>
<evidence type="ECO:0000256" key="1">
    <source>
        <dbReference type="ARBA" id="ARBA00004953"/>
    </source>
</evidence>
<organism evidence="4 5">
    <name type="scientific">Dongia mobilis</name>
    <dbReference type="NCBI Taxonomy" id="578943"/>
    <lineage>
        <taxon>Bacteria</taxon>
        <taxon>Pseudomonadati</taxon>
        <taxon>Pseudomonadota</taxon>
        <taxon>Alphaproteobacteria</taxon>
        <taxon>Rhodospirillales</taxon>
        <taxon>Dongiaceae</taxon>
        <taxon>Dongia</taxon>
    </lineage>
</organism>
<gene>
    <name evidence="4" type="ORF">A8950_1143</name>
</gene>
<evidence type="ECO:0000313" key="4">
    <source>
        <dbReference type="EMBL" id="TDQ84584.1"/>
    </source>
</evidence>
<dbReference type="RefSeq" id="WP_133612599.1">
    <property type="nucleotide sequence ID" value="NZ_SNYW01000006.1"/>
</dbReference>
<dbReference type="NCBIfam" id="NF005968">
    <property type="entry name" value="PRK08057.1-2"/>
    <property type="match status" value="1"/>
</dbReference>
<sequence length="250" mass="26859">MVQQRVLILGGTGDAASLAESLAQAETGWHVISSLAGRVGNPRLPPGEVRIGGFGGALGLADYLRVQGIAALVDATHPFARRMGWNAAAAAHEAGVPLLRLGRPPWQAGPGDRWTEIDDWDAAVALLRTRPRRVFLALGRQELAPFATLADTSFVIRSVEQPDAGLCFADAQFVLARGPFRLEDERTLLREHRIDCIVCKNSGGEATFAKLLAAREMGIEVIMQRRPPRPVVPEVVDAAGAIAWLRALPA</sequence>
<dbReference type="PANTHER" id="PTHR36925:SF1">
    <property type="entry name" value="COBALT-PRECORRIN-6A REDUCTASE"/>
    <property type="match status" value="1"/>
</dbReference>
<dbReference type="InterPro" id="IPR003723">
    <property type="entry name" value="Precorrin-6x_reduct"/>
</dbReference>
<evidence type="ECO:0000256" key="2">
    <source>
        <dbReference type="ARBA" id="ARBA00022573"/>
    </source>
</evidence>
<dbReference type="PANTHER" id="PTHR36925">
    <property type="entry name" value="COBALT-PRECORRIN-6A REDUCTASE"/>
    <property type="match status" value="1"/>
</dbReference>
<evidence type="ECO:0000313" key="5">
    <source>
        <dbReference type="Proteomes" id="UP000295783"/>
    </source>
</evidence>
<evidence type="ECO:0000256" key="3">
    <source>
        <dbReference type="ARBA" id="ARBA00023002"/>
    </source>
</evidence>
<accession>A0A4R6WWZ5</accession>
<dbReference type="PROSITE" id="PS51014">
    <property type="entry name" value="COBK_CBIJ"/>
    <property type="match status" value="1"/>
</dbReference>
<dbReference type="OrthoDB" id="5183775at2"/>
<dbReference type="EMBL" id="SNYW01000006">
    <property type="protein sequence ID" value="TDQ84584.1"/>
    <property type="molecule type" value="Genomic_DNA"/>
</dbReference>
<dbReference type="AlphaFoldDB" id="A0A4R6WWZ5"/>
<dbReference type="Pfam" id="PF02571">
    <property type="entry name" value="CbiJ"/>
    <property type="match status" value="1"/>
</dbReference>
<dbReference type="NCBIfam" id="TIGR00715">
    <property type="entry name" value="precor6x_red"/>
    <property type="match status" value="1"/>
</dbReference>
<keyword evidence="2" id="KW-0169">Cobalamin biosynthesis</keyword>
<dbReference type="Proteomes" id="UP000295783">
    <property type="component" value="Unassembled WGS sequence"/>
</dbReference>
<keyword evidence="5" id="KW-1185">Reference proteome</keyword>
<dbReference type="GO" id="GO:0016994">
    <property type="term" value="F:precorrin-6A reductase activity"/>
    <property type="evidence" value="ECO:0007669"/>
    <property type="project" value="InterPro"/>
</dbReference>
<dbReference type="UniPathway" id="UPA00148"/>
<protein>
    <submittedName>
        <fullName evidence="4">Precorrin-6A reductase</fullName>
    </submittedName>
</protein>
<reference evidence="4 5" key="1">
    <citation type="submission" date="2019-03" db="EMBL/GenBank/DDBJ databases">
        <title>Genomic Encyclopedia of Type Strains, Phase III (KMG-III): the genomes of soil and plant-associated and newly described type strains.</title>
        <authorList>
            <person name="Whitman W."/>
        </authorList>
    </citation>
    <scope>NUCLEOTIDE SEQUENCE [LARGE SCALE GENOMIC DNA]</scope>
    <source>
        <strain evidence="4 5">CGMCC 1.7660</strain>
    </source>
</reference>
<comment type="caution">
    <text evidence="4">The sequence shown here is derived from an EMBL/GenBank/DDBJ whole genome shotgun (WGS) entry which is preliminary data.</text>
</comment>
<name>A0A4R6WWZ5_9PROT</name>